<protein>
    <submittedName>
        <fullName evidence="1">Uncharacterized protein</fullName>
    </submittedName>
</protein>
<dbReference type="EMBL" id="KL584735">
    <property type="protein sequence ID" value="KEQ68193.1"/>
    <property type="molecule type" value="Genomic_DNA"/>
</dbReference>
<dbReference type="HOGENOM" id="CLU_963041_0_0_1"/>
<keyword evidence="2" id="KW-1185">Reference proteome</keyword>
<dbReference type="Proteomes" id="UP000027730">
    <property type="component" value="Unassembled WGS sequence"/>
</dbReference>
<organism evidence="1 2">
    <name type="scientific">Aureobasidium namibiae CBS 147.97</name>
    <dbReference type="NCBI Taxonomy" id="1043004"/>
    <lineage>
        <taxon>Eukaryota</taxon>
        <taxon>Fungi</taxon>
        <taxon>Dikarya</taxon>
        <taxon>Ascomycota</taxon>
        <taxon>Pezizomycotina</taxon>
        <taxon>Dothideomycetes</taxon>
        <taxon>Dothideomycetidae</taxon>
        <taxon>Dothideales</taxon>
        <taxon>Saccotheciaceae</taxon>
        <taxon>Aureobasidium</taxon>
    </lineage>
</organism>
<dbReference type="OrthoDB" id="3886018at2759"/>
<evidence type="ECO:0000313" key="2">
    <source>
        <dbReference type="Proteomes" id="UP000027730"/>
    </source>
</evidence>
<sequence length="289" mass="32533">MSKAYSSLLSLAINATGGLSRREWKIGSNTGNQLITQHSGWTIDQVNSYVFNQVIHNWDNQYGVLRGLFSGHDESAVSAEDTFGSSAFQLGSNGLHGCQVVTVVSKRAVWMAHFWESYTNGKPNRVEISPRSGITAFDERMIYFLTGRSVDLATADKGKYDQAYPDYAPTKNHPYLTPTGDPLDKTNFNQPGDETKVFIMTPLSDTSTLKKPFLKYQRRLERVEQALISYLGPDITVVFVPYKRIEDLAEQDTDQRGLALFQYDPNADGHGLRQWRLFYENRVVVGNVS</sequence>
<dbReference type="GeneID" id="25417763"/>
<dbReference type="AlphaFoldDB" id="A0A074W5R8"/>
<reference evidence="1 2" key="1">
    <citation type="journal article" date="2014" name="BMC Genomics">
        <title>Genome sequencing of four Aureobasidium pullulans varieties: biotechnological potential, stress tolerance, and description of new species.</title>
        <authorList>
            <person name="Gostin Ar C."/>
            <person name="Ohm R.A."/>
            <person name="Kogej T."/>
            <person name="Sonjak S."/>
            <person name="Turk M."/>
            <person name="Zajc J."/>
            <person name="Zalar P."/>
            <person name="Grube M."/>
            <person name="Sun H."/>
            <person name="Han J."/>
            <person name="Sharma A."/>
            <person name="Chiniquy J."/>
            <person name="Ngan C.Y."/>
            <person name="Lipzen A."/>
            <person name="Barry K."/>
            <person name="Grigoriev I.V."/>
            <person name="Gunde-Cimerman N."/>
        </authorList>
    </citation>
    <scope>NUCLEOTIDE SEQUENCE [LARGE SCALE GENOMIC DNA]</scope>
    <source>
        <strain evidence="1 2">CBS 147.97</strain>
    </source>
</reference>
<proteinExistence type="predicted"/>
<gene>
    <name evidence="1" type="ORF">M436DRAFT_86613</name>
</gene>
<dbReference type="RefSeq" id="XP_013422384.1">
    <property type="nucleotide sequence ID" value="XM_013566930.1"/>
</dbReference>
<accession>A0A074W5R8</accession>
<evidence type="ECO:0000313" key="1">
    <source>
        <dbReference type="EMBL" id="KEQ68193.1"/>
    </source>
</evidence>
<name>A0A074W5R8_9PEZI</name>